<keyword evidence="2" id="KW-1185">Reference proteome</keyword>
<accession>A0A9D3UF53</accession>
<dbReference type="EMBL" id="JAIQCV010000012">
    <property type="protein sequence ID" value="KAH1039376.1"/>
    <property type="molecule type" value="Genomic_DNA"/>
</dbReference>
<name>A0A9D3UF53_9ROSI</name>
<comment type="caution">
    <text evidence="1">The sequence shown here is derived from an EMBL/GenBank/DDBJ whole genome shotgun (WGS) entry which is preliminary data.</text>
</comment>
<dbReference type="AlphaFoldDB" id="A0A9D3UF53"/>
<reference evidence="1 2" key="1">
    <citation type="journal article" date="2021" name="Plant Biotechnol. J.">
        <title>Multi-omics assisted identification of the key and species-specific regulatory components of drought-tolerant mechanisms in Gossypium stocksii.</title>
        <authorList>
            <person name="Yu D."/>
            <person name="Ke L."/>
            <person name="Zhang D."/>
            <person name="Wu Y."/>
            <person name="Sun Y."/>
            <person name="Mei J."/>
            <person name="Sun J."/>
            <person name="Sun Y."/>
        </authorList>
    </citation>
    <scope>NUCLEOTIDE SEQUENCE [LARGE SCALE GENOMIC DNA]</scope>
    <source>
        <strain evidence="2">cv. E1</strain>
        <tissue evidence="1">Leaf</tissue>
    </source>
</reference>
<sequence length="83" mass="9283">MVRSFPSSSKEFIKLAKDLMTRAQARHFLKVALALIIQIWVKTKLDSNVKAQSSSTKNPCILVQVEHSSFPAPRAPFSSNQLI</sequence>
<proteinExistence type="predicted"/>
<dbReference type="Proteomes" id="UP000828251">
    <property type="component" value="Unassembled WGS sequence"/>
</dbReference>
<evidence type="ECO:0000313" key="1">
    <source>
        <dbReference type="EMBL" id="KAH1039376.1"/>
    </source>
</evidence>
<gene>
    <name evidence="1" type="ORF">J1N35_041119</name>
</gene>
<organism evidence="1 2">
    <name type="scientific">Gossypium stocksii</name>
    <dbReference type="NCBI Taxonomy" id="47602"/>
    <lineage>
        <taxon>Eukaryota</taxon>
        <taxon>Viridiplantae</taxon>
        <taxon>Streptophyta</taxon>
        <taxon>Embryophyta</taxon>
        <taxon>Tracheophyta</taxon>
        <taxon>Spermatophyta</taxon>
        <taxon>Magnoliopsida</taxon>
        <taxon>eudicotyledons</taxon>
        <taxon>Gunneridae</taxon>
        <taxon>Pentapetalae</taxon>
        <taxon>rosids</taxon>
        <taxon>malvids</taxon>
        <taxon>Malvales</taxon>
        <taxon>Malvaceae</taxon>
        <taxon>Malvoideae</taxon>
        <taxon>Gossypium</taxon>
    </lineage>
</organism>
<evidence type="ECO:0000313" key="2">
    <source>
        <dbReference type="Proteomes" id="UP000828251"/>
    </source>
</evidence>
<protein>
    <submittedName>
        <fullName evidence="1">Uncharacterized protein</fullName>
    </submittedName>
</protein>